<feature type="signal peptide" evidence="2">
    <location>
        <begin position="1"/>
        <end position="20"/>
    </location>
</feature>
<evidence type="ECO:0000259" key="3">
    <source>
        <dbReference type="Pfam" id="PF18962"/>
    </source>
</evidence>
<name>A0AB35YV43_9FLAO</name>
<dbReference type="Proteomes" id="UP001390963">
    <property type="component" value="Unassembled WGS sequence"/>
</dbReference>
<evidence type="ECO:0000313" key="5">
    <source>
        <dbReference type="EMBL" id="MEM0573465.1"/>
    </source>
</evidence>
<evidence type="ECO:0000313" key="7">
    <source>
        <dbReference type="Proteomes" id="UP001390963"/>
    </source>
</evidence>
<keyword evidence="7" id="KW-1185">Reference proteome</keyword>
<dbReference type="EMBL" id="JAZBJM010000005">
    <property type="protein sequence ID" value="MEM0518513.1"/>
    <property type="molecule type" value="Genomic_DNA"/>
</dbReference>
<evidence type="ECO:0000256" key="2">
    <source>
        <dbReference type="SAM" id="SignalP"/>
    </source>
</evidence>
<dbReference type="EMBL" id="JBANCF010000005">
    <property type="protein sequence ID" value="MEM0573465.1"/>
    <property type="molecule type" value="Genomic_DNA"/>
</dbReference>
<feature type="domain" description="Secretion system C-terminal sorting" evidence="3">
    <location>
        <begin position="511"/>
        <end position="570"/>
    </location>
</feature>
<evidence type="ECO:0000313" key="4">
    <source>
        <dbReference type="EMBL" id="MEM0518513.1"/>
    </source>
</evidence>
<dbReference type="Pfam" id="PF18962">
    <property type="entry name" value="Por_Secre_tail"/>
    <property type="match status" value="1"/>
</dbReference>
<keyword evidence="1 2" id="KW-0732">Signal</keyword>
<gene>
    <name evidence="5" type="ORF">VZD24_08065</name>
    <name evidence="4" type="ORF">VZD85_09140</name>
</gene>
<reference evidence="4 7" key="1">
    <citation type="submission" date="2024-01" db="EMBL/GenBank/DDBJ databases">
        <title>Aequorivita flavus sp. nov., isolated from deep-sea sediment.</title>
        <authorList>
            <person name="Chen X."/>
        </authorList>
    </citation>
    <scope>NUCLEOTIDE SEQUENCE</scope>
    <source>
        <strain evidence="4">MCCC 1A16923</strain>
        <strain evidence="5 7">MCCC 1A16935</strain>
    </source>
</reference>
<protein>
    <submittedName>
        <fullName evidence="4">T9SS type A sorting domain-containing protein</fullName>
    </submittedName>
</protein>
<sequence>MKTKLLLFLVSAFCSLQIQAQTFQKSVTTNDQRHFHDLNIEPANDGTDDYFVCGNLFDASMQNYTPFLQRVDASGTVIWHKDYTVSLPKARFFDIEPYQISGLPSEVAITGSIDVNGVKNVFIAKVNAATGAMVNAKSYSIPNPSFNSRGLHISYVINDANGDGLNEEGFVVGGFNSDSYAVSTGAANAGFVMRVYGTLGVFWVLHTNSTSGSQDFDAVNNITETSDGYFLTGSTNDVNTGQLSILAQKIDFQGNLVWNKSHVFGNSQDVSVDAYYEASTDQIYMLSNYSATHLFGVAVLDNVTGNINSAQSWVATSNELNRYGFTLMESFQNSNNLVITGYDRTENWTDSAGNNHFGQSNIFVYEFEKGSGNPVSANYQYLVTHSEPSGDEFNFWNGQMPLIYYPDISFGAIGDDGLAYYFHVGYKTDPSITYTEADLFKTLPDKINDCDKLDIAINPTPTNFDFVNATAVITDEMDQNIQVNPTELPTISSDCTPTLSVGSNDIENLNIFPNPATDYINITTKDAVVYSIYDSMGRSVKQGMLSNGQSIYIADLQQGVYFISITNKAQLQGTFKLVKE</sequence>
<evidence type="ECO:0000313" key="6">
    <source>
        <dbReference type="Proteomes" id="UP001388259"/>
    </source>
</evidence>
<dbReference type="Proteomes" id="UP001388259">
    <property type="component" value="Unassembled WGS sequence"/>
</dbReference>
<dbReference type="RefSeq" id="WP_279450196.1">
    <property type="nucleotide sequence ID" value="NZ_JAZBJM010000005.1"/>
</dbReference>
<dbReference type="AlphaFoldDB" id="A0AB35YV43"/>
<evidence type="ECO:0000256" key="1">
    <source>
        <dbReference type="ARBA" id="ARBA00022729"/>
    </source>
</evidence>
<dbReference type="InterPro" id="IPR026444">
    <property type="entry name" value="Secre_tail"/>
</dbReference>
<proteinExistence type="predicted"/>
<accession>A0AB35YV43</accession>
<dbReference type="NCBIfam" id="TIGR04183">
    <property type="entry name" value="Por_Secre_tail"/>
    <property type="match status" value="1"/>
</dbReference>
<organism evidence="4 6">
    <name type="scientific">Aequorivita flava</name>
    <dbReference type="NCBI Taxonomy" id="3114371"/>
    <lineage>
        <taxon>Bacteria</taxon>
        <taxon>Pseudomonadati</taxon>
        <taxon>Bacteroidota</taxon>
        <taxon>Flavobacteriia</taxon>
        <taxon>Flavobacteriales</taxon>
        <taxon>Flavobacteriaceae</taxon>
        <taxon>Aequorivita</taxon>
    </lineage>
</organism>
<comment type="caution">
    <text evidence="4">The sequence shown here is derived from an EMBL/GenBank/DDBJ whole genome shotgun (WGS) entry which is preliminary data.</text>
</comment>
<feature type="chain" id="PRO_5044258841" evidence="2">
    <location>
        <begin position="21"/>
        <end position="580"/>
    </location>
</feature>